<name>A0A1G2BV40_9BACT</name>
<feature type="domain" description="Manganese/iron superoxide dismutase N-terminal" evidence="7">
    <location>
        <begin position="16"/>
        <end position="83"/>
    </location>
</feature>
<dbReference type="PIRSF" id="PIRSF000349">
    <property type="entry name" value="SODismutase"/>
    <property type="match status" value="1"/>
</dbReference>
<dbReference type="SUPFAM" id="SSF54719">
    <property type="entry name" value="Fe,Mn superoxide dismutase (SOD), C-terminal domain"/>
    <property type="match status" value="1"/>
</dbReference>
<comment type="function">
    <text evidence="6">Destroys radicals which are normally produced within the cells and which are toxic to biological systems.</text>
</comment>
<dbReference type="GO" id="GO:0046872">
    <property type="term" value="F:metal ion binding"/>
    <property type="evidence" value="ECO:0007669"/>
    <property type="project" value="UniProtKB-KW"/>
</dbReference>
<evidence type="ECO:0000256" key="6">
    <source>
        <dbReference type="RuleBase" id="RU000414"/>
    </source>
</evidence>
<feature type="binding site" evidence="5">
    <location>
        <position position="25"/>
    </location>
    <ligand>
        <name>Mn(2+)</name>
        <dbReference type="ChEBI" id="CHEBI:29035"/>
    </ligand>
</feature>
<reference evidence="9 10" key="1">
    <citation type="journal article" date="2016" name="Nat. Commun.">
        <title>Thousands of microbial genomes shed light on interconnected biogeochemical processes in an aquifer system.</title>
        <authorList>
            <person name="Anantharaman K."/>
            <person name="Brown C.T."/>
            <person name="Hug L.A."/>
            <person name="Sharon I."/>
            <person name="Castelle C.J."/>
            <person name="Probst A.J."/>
            <person name="Thomas B.C."/>
            <person name="Singh A."/>
            <person name="Wilkins M.J."/>
            <person name="Karaoz U."/>
            <person name="Brodie E.L."/>
            <person name="Williams K.H."/>
            <person name="Hubbard S.S."/>
            <person name="Banfield J.F."/>
        </authorList>
    </citation>
    <scope>NUCLEOTIDE SEQUENCE [LARGE SCALE GENOMIC DNA]</scope>
</reference>
<sequence>MKQYTYKEMPFKTLSGISDKTNAIHHDKLYAGYVKKKDEIQEKLKTVELGSANQTYSELRALKDAETFAVNGTYLHDIYFDGLGDSSHEPAGAILTEIKKRWGSFEKFKAFFKACGLAARGWAVLSWDTFEQGLHIYTGDAHNQGGVWGALPVITMDVYEHAYFMDFGSDRGAYIDAWFENLNWAKIEKRFQNYKNVATQ</sequence>
<dbReference type="GO" id="GO:0004784">
    <property type="term" value="F:superoxide dismutase activity"/>
    <property type="evidence" value="ECO:0007669"/>
    <property type="project" value="UniProtKB-EC"/>
</dbReference>
<dbReference type="PANTHER" id="PTHR11404">
    <property type="entry name" value="SUPEROXIDE DISMUTASE 2"/>
    <property type="match status" value="1"/>
</dbReference>
<dbReference type="Proteomes" id="UP000177349">
    <property type="component" value="Unassembled WGS sequence"/>
</dbReference>
<dbReference type="InterPro" id="IPR036314">
    <property type="entry name" value="SOD_C_sf"/>
</dbReference>
<proteinExistence type="inferred from homology"/>
<dbReference type="Gene3D" id="1.10.287.990">
    <property type="entry name" value="Fe,Mn superoxide dismutase (SOD) domain"/>
    <property type="match status" value="1"/>
</dbReference>
<dbReference type="InterPro" id="IPR050265">
    <property type="entry name" value="Fe/Mn_Superoxide_Dismutase"/>
</dbReference>
<organism evidence="9 10">
    <name type="scientific">Candidatus Komeilibacteria bacterium RIFCSPLOWO2_01_FULL_53_11</name>
    <dbReference type="NCBI Taxonomy" id="1798552"/>
    <lineage>
        <taxon>Bacteria</taxon>
        <taxon>Candidatus Komeiliibacteriota</taxon>
    </lineage>
</organism>
<dbReference type="PANTHER" id="PTHR11404:SF6">
    <property type="entry name" value="SUPEROXIDE DISMUTASE [MN], MITOCHONDRIAL"/>
    <property type="match status" value="1"/>
</dbReference>
<evidence type="ECO:0000256" key="1">
    <source>
        <dbReference type="ARBA" id="ARBA00008714"/>
    </source>
</evidence>
<keyword evidence="3 5" id="KW-0479">Metal-binding</keyword>
<dbReference type="EC" id="1.15.1.1" evidence="2 6"/>
<dbReference type="InterPro" id="IPR019831">
    <property type="entry name" value="Mn/Fe_SOD_N"/>
</dbReference>
<comment type="similarity">
    <text evidence="1 6">Belongs to the iron/manganese superoxide dismutase family.</text>
</comment>
<dbReference type="InterPro" id="IPR001189">
    <property type="entry name" value="Mn/Fe_SOD"/>
</dbReference>
<dbReference type="AlphaFoldDB" id="A0A1G2BV40"/>
<dbReference type="InterPro" id="IPR019832">
    <property type="entry name" value="Mn/Fe_SOD_C"/>
</dbReference>
<feature type="binding site" evidence="5">
    <location>
        <position position="161"/>
    </location>
    <ligand>
        <name>Mn(2+)</name>
        <dbReference type="ChEBI" id="CHEBI:29035"/>
    </ligand>
</feature>
<dbReference type="InterPro" id="IPR036324">
    <property type="entry name" value="Mn/Fe_SOD_N_sf"/>
</dbReference>
<dbReference type="SUPFAM" id="SSF46609">
    <property type="entry name" value="Fe,Mn superoxide dismutase (SOD), N-terminal domain"/>
    <property type="match status" value="1"/>
</dbReference>
<keyword evidence="4 6" id="KW-0560">Oxidoreductase</keyword>
<feature type="binding site" evidence="5">
    <location>
        <position position="157"/>
    </location>
    <ligand>
        <name>Mn(2+)</name>
        <dbReference type="ChEBI" id="CHEBI:29035"/>
    </ligand>
</feature>
<evidence type="ECO:0000256" key="3">
    <source>
        <dbReference type="ARBA" id="ARBA00022723"/>
    </source>
</evidence>
<gene>
    <name evidence="9" type="ORF">A3B31_02875</name>
</gene>
<comment type="catalytic activity">
    <reaction evidence="6">
        <text>2 superoxide + 2 H(+) = H2O2 + O2</text>
        <dbReference type="Rhea" id="RHEA:20696"/>
        <dbReference type="ChEBI" id="CHEBI:15378"/>
        <dbReference type="ChEBI" id="CHEBI:15379"/>
        <dbReference type="ChEBI" id="CHEBI:16240"/>
        <dbReference type="ChEBI" id="CHEBI:18421"/>
        <dbReference type="EC" id="1.15.1.1"/>
    </reaction>
</comment>
<dbReference type="Pfam" id="PF02777">
    <property type="entry name" value="Sod_Fe_C"/>
    <property type="match status" value="1"/>
</dbReference>
<evidence type="ECO:0000259" key="7">
    <source>
        <dbReference type="Pfam" id="PF00081"/>
    </source>
</evidence>
<evidence type="ECO:0000259" key="8">
    <source>
        <dbReference type="Pfam" id="PF02777"/>
    </source>
</evidence>
<dbReference type="Gene3D" id="3.55.40.20">
    <property type="entry name" value="Iron/manganese superoxide dismutase, C-terminal domain"/>
    <property type="match status" value="1"/>
</dbReference>
<accession>A0A1G2BV40</accession>
<feature type="domain" description="Manganese/iron superoxide dismutase C-terminal" evidence="8">
    <location>
        <begin position="91"/>
        <end position="190"/>
    </location>
</feature>
<evidence type="ECO:0000256" key="5">
    <source>
        <dbReference type="PIRSR" id="PIRSR000349-1"/>
    </source>
</evidence>
<evidence type="ECO:0000313" key="10">
    <source>
        <dbReference type="Proteomes" id="UP000177349"/>
    </source>
</evidence>
<evidence type="ECO:0000256" key="4">
    <source>
        <dbReference type="ARBA" id="ARBA00023002"/>
    </source>
</evidence>
<evidence type="ECO:0000256" key="2">
    <source>
        <dbReference type="ARBA" id="ARBA00012682"/>
    </source>
</evidence>
<protein>
    <recommendedName>
        <fullName evidence="2 6">Superoxide dismutase</fullName>
        <ecNumber evidence="2 6">1.15.1.1</ecNumber>
    </recommendedName>
</protein>
<feature type="binding site" evidence="5">
    <location>
        <position position="76"/>
    </location>
    <ligand>
        <name>Mn(2+)</name>
        <dbReference type="ChEBI" id="CHEBI:29035"/>
    </ligand>
</feature>
<dbReference type="EMBL" id="MHKN01000009">
    <property type="protein sequence ID" value="OGY92806.1"/>
    <property type="molecule type" value="Genomic_DNA"/>
</dbReference>
<dbReference type="Pfam" id="PF00081">
    <property type="entry name" value="Sod_Fe_N"/>
    <property type="match status" value="1"/>
</dbReference>
<evidence type="ECO:0000313" key="9">
    <source>
        <dbReference type="EMBL" id="OGY92806.1"/>
    </source>
</evidence>
<comment type="caution">
    <text evidence="9">The sequence shown here is derived from an EMBL/GenBank/DDBJ whole genome shotgun (WGS) entry which is preliminary data.</text>
</comment>